<accession>A0A9D0ZME2</accession>
<sequence length="152" mass="16450">MIPFAKDTLTLYNRVRNVGADGRTAETWRRRVLTGCSWVRAHERVRDEGIVRYAESVACRIPASADYLPPGDWDAQGAPPGKFTLAAGDILVRGVVDDEIGAGLSAAELVKKYARGGAAIVQSVKENTHLGPLAHYVARSSWGSAVQRGHRP</sequence>
<dbReference type="AlphaFoldDB" id="A0A9D0ZME2"/>
<protein>
    <submittedName>
        <fullName evidence="1">Uncharacterized protein</fullName>
    </submittedName>
</protein>
<reference evidence="1" key="1">
    <citation type="submission" date="2020-10" db="EMBL/GenBank/DDBJ databases">
        <authorList>
            <person name="Gilroy R."/>
        </authorList>
    </citation>
    <scope>NUCLEOTIDE SEQUENCE</scope>
    <source>
        <strain evidence="1">ChiSjej6B24-2974</strain>
    </source>
</reference>
<evidence type="ECO:0000313" key="1">
    <source>
        <dbReference type="EMBL" id="HIQ82914.1"/>
    </source>
</evidence>
<dbReference type="Proteomes" id="UP000824260">
    <property type="component" value="Unassembled WGS sequence"/>
</dbReference>
<gene>
    <name evidence="1" type="ORF">IAA52_07395</name>
</gene>
<reference evidence="1" key="2">
    <citation type="journal article" date="2021" name="PeerJ">
        <title>Extensive microbial diversity within the chicken gut microbiome revealed by metagenomics and culture.</title>
        <authorList>
            <person name="Gilroy R."/>
            <person name="Ravi A."/>
            <person name="Getino M."/>
            <person name="Pursley I."/>
            <person name="Horton D.L."/>
            <person name="Alikhan N.F."/>
            <person name="Baker D."/>
            <person name="Gharbi K."/>
            <person name="Hall N."/>
            <person name="Watson M."/>
            <person name="Adriaenssens E.M."/>
            <person name="Foster-Nyarko E."/>
            <person name="Jarju S."/>
            <person name="Secka A."/>
            <person name="Antonio M."/>
            <person name="Oren A."/>
            <person name="Chaudhuri R.R."/>
            <person name="La Ragione R."/>
            <person name="Hildebrand F."/>
            <person name="Pallen M.J."/>
        </authorList>
    </citation>
    <scope>NUCLEOTIDE SEQUENCE</scope>
    <source>
        <strain evidence="1">ChiSjej6B24-2974</strain>
    </source>
</reference>
<dbReference type="EMBL" id="DVFZ01000072">
    <property type="protein sequence ID" value="HIQ82914.1"/>
    <property type="molecule type" value="Genomic_DNA"/>
</dbReference>
<proteinExistence type="predicted"/>
<organism evidence="1 2">
    <name type="scientific">Candidatus Pullichristensenella stercorigallinarum</name>
    <dbReference type="NCBI Taxonomy" id="2840909"/>
    <lineage>
        <taxon>Bacteria</taxon>
        <taxon>Bacillati</taxon>
        <taxon>Bacillota</taxon>
        <taxon>Clostridia</taxon>
        <taxon>Candidatus Pullichristensenella</taxon>
    </lineage>
</organism>
<evidence type="ECO:0000313" key="2">
    <source>
        <dbReference type="Proteomes" id="UP000824260"/>
    </source>
</evidence>
<name>A0A9D0ZME2_9FIRM</name>
<comment type="caution">
    <text evidence="1">The sequence shown here is derived from an EMBL/GenBank/DDBJ whole genome shotgun (WGS) entry which is preliminary data.</text>
</comment>